<dbReference type="Pfam" id="PF21553">
    <property type="entry name" value="Formyl_trans_C_2"/>
    <property type="match status" value="1"/>
</dbReference>
<dbReference type="AlphaFoldDB" id="A0A2H0U9T4"/>
<dbReference type="Proteomes" id="UP000231379">
    <property type="component" value="Unassembled WGS sequence"/>
</dbReference>
<dbReference type="Gene3D" id="3.10.25.20">
    <property type="match status" value="1"/>
</dbReference>
<feature type="domain" description="Methionyl-tRNA formyltransferase-like C-terminal" evidence="2">
    <location>
        <begin position="168"/>
        <end position="225"/>
    </location>
</feature>
<dbReference type="EMBL" id="PFBM01000014">
    <property type="protein sequence ID" value="PIR82446.1"/>
    <property type="molecule type" value="Genomic_DNA"/>
</dbReference>
<evidence type="ECO:0000259" key="1">
    <source>
        <dbReference type="Pfam" id="PF00551"/>
    </source>
</evidence>
<dbReference type="Gene3D" id="3.40.50.170">
    <property type="entry name" value="Formyl transferase, N-terminal domain"/>
    <property type="match status" value="1"/>
</dbReference>
<dbReference type="CDD" id="cd08821">
    <property type="entry name" value="FMT_core_like_1"/>
    <property type="match status" value="1"/>
</dbReference>
<dbReference type="InterPro" id="IPR011034">
    <property type="entry name" value="Formyl_transferase-like_C_sf"/>
</dbReference>
<reference evidence="4" key="1">
    <citation type="submission" date="2017-09" db="EMBL/GenBank/DDBJ databases">
        <title>Depth-based differentiation of microbial function through sediment-hosted aquifers and enrichment of novel symbionts in the deep terrestrial subsurface.</title>
        <authorList>
            <person name="Probst A.J."/>
            <person name="Ladd B."/>
            <person name="Jarett J.K."/>
            <person name="Geller-Mcgrath D.E."/>
            <person name="Sieber C.M.K."/>
            <person name="Emerson J.B."/>
            <person name="Anantharaman K."/>
            <person name="Thomas B.C."/>
            <person name="Malmstrom R."/>
            <person name="Stieglmeier M."/>
            <person name="Klingl A."/>
            <person name="Woyke T."/>
            <person name="Ryan C.M."/>
            <person name="Banfield J.F."/>
        </authorList>
    </citation>
    <scope>NUCLEOTIDE SEQUENCE [LARGE SCALE GENOMIC DNA]</scope>
</reference>
<evidence type="ECO:0000313" key="4">
    <source>
        <dbReference type="Proteomes" id="UP000231379"/>
    </source>
</evidence>
<dbReference type="GO" id="GO:0016740">
    <property type="term" value="F:transferase activity"/>
    <property type="evidence" value="ECO:0007669"/>
    <property type="project" value="UniProtKB-KW"/>
</dbReference>
<feature type="domain" description="Formyl transferase N-terminal" evidence="1">
    <location>
        <begin position="42"/>
        <end position="128"/>
    </location>
</feature>
<dbReference type="InterPro" id="IPR049355">
    <property type="entry name" value="Formyl_trans-like_C"/>
</dbReference>
<gene>
    <name evidence="3" type="ORF">COU20_02310</name>
</gene>
<evidence type="ECO:0000313" key="3">
    <source>
        <dbReference type="EMBL" id="PIR82446.1"/>
    </source>
</evidence>
<evidence type="ECO:0000259" key="2">
    <source>
        <dbReference type="Pfam" id="PF21553"/>
    </source>
</evidence>
<dbReference type="Pfam" id="PF00551">
    <property type="entry name" value="Formyl_trans_N"/>
    <property type="match status" value="1"/>
</dbReference>
<accession>A0A2H0U9T4</accession>
<dbReference type="SUPFAM" id="SSF53328">
    <property type="entry name" value="Formyltransferase"/>
    <property type="match status" value="1"/>
</dbReference>
<proteinExistence type="predicted"/>
<dbReference type="SUPFAM" id="SSF50486">
    <property type="entry name" value="FMT C-terminal domain-like"/>
    <property type="match status" value="1"/>
</dbReference>
<keyword evidence="3" id="KW-0808">Transferase</keyword>
<protein>
    <submittedName>
        <fullName evidence="3">Methionyl-tRNA formyltransferase</fullName>
    </submittedName>
</protein>
<sequence>MLKETLVVAAIRPWNMKQFRRWHPPQGCRKVLISRKEDLTPERLRKLNPRYIFFPHWSWIIPKSVHEQFECVVFHMTDLPFGRGGSPLQNLLSRGIYRTKISALRVDGGLDTGPIYMKRALNIGHGSAHDIYKEASALSFAMMTDIVAKQLRPKPQRGKAVTFKRRTPEMSKLPSRLTMRQAYDFIRMLDAPEYPPAFVECGDRRITLRNARLKKGSVSADAEIT</sequence>
<name>A0A2H0U9T4_9BACT</name>
<dbReference type="InterPro" id="IPR002376">
    <property type="entry name" value="Formyl_transf_N"/>
</dbReference>
<organism evidence="3 4">
    <name type="scientific">Candidatus Kaiserbacteria bacterium CG10_big_fil_rev_8_21_14_0_10_59_10</name>
    <dbReference type="NCBI Taxonomy" id="1974612"/>
    <lineage>
        <taxon>Bacteria</taxon>
        <taxon>Candidatus Kaiseribacteriota</taxon>
    </lineage>
</organism>
<comment type="caution">
    <text evidence="3">The sequence shown here is derived from an EMBL/GenBank/DDBJ whole genome shotgun (WGS) entry which is preliminary data.</text>
</comment>
<dbReference type="InterPro" id="IPR036477">
    <property type="entry name" value="Formyl_transf_N_sf"/>
</dbReference>